<evidence type="ECO:0000256" key="3">
    <source>
        <dbReference type="ARBA" id="ARBA00023235"/>
    </source>
</evidence>
<evidence type="ECO:0000256" key="1">
    <source>
        <dbReference type="ARBA" id="ARBA00004275"/>
    </source>
</evidence>
<dbReference type="Gene3D" id="1.10.12.10">
    <property type="entry name" value="Lyase 2-enoyl-coa Hydratase, Chain A, domain 2"/>
    <property type="match status" value="1"/>
</dbReference>
<proteinExistence type="predicted"/>
<comment type="caution">
    <text evidence="5">The sequence shown here is derived from an EMBL/GenBank/DDBJ whole genome shotgun (WGS) entry which is preliminary data.</text>
</comment>
<dbReference type="SUPFAM" id="SSF47027">
    <property type="entry name" value="Acyl-CoA binding protein"/>
    <property type="match status" value="1"/>
</dbReference>
<evidence type="ECO:0000259" key="4">
    <source>
        <dbReference type="PROSITE" id="PS51228"/>
    </source>
</evidence>
<evidence type="ECO:0000313" key="5">
    <source>
        <dbReference type="EMBL" id="MFH4982712.1"/>
    </source>
</evidence>
<dbReference type="PANTHER" id="PTHR43684:SF1">
    <property type="entry name" value="ENOYL-COA DELTA ISOMERASE 2"/>
    <property type="match status" value="1"/>
</dbReference>
<name>A0ABD6F0M4_9BILA</name>
<dbReference type="InterPro" id="IPR000582">
    <property type="entry name" value="Acyl-CoA-binding_protein"/>
</dbReference>
<dbReference type="Pfam" id="PF00378">
    <property type="entry name" value="ECH_1"/>
    <property type="match status" value="1"/>
</dbReference>
<dbReference type="InterPro" id="IPR035984">
    <property type="entry name" value="Acyl-CoA-binding_sf"/>
</dbReference>
<dbReference type="SUPFAM" id="SSF52096">
    <property type="entry name" value="ClpP/crotonase"/>
    <property type="match status" value="1"/>
</dbReference>
<dbReference type="EMBL" id="JBGFUD010009907">
    <property type="protein sequence ID" value="MFH4982712.1"/>
    <property type="molecule type" value="Genomic_DNA"/>
</dbReference>
<dbReference type="Gene3D" id="3.90.226.10">
    <property type="entry name" value="2-enoyl-CoA Hydratase, Chain A, domain 1"/>
    <property type="match status" value="1"/>
</dbReference>
<dbReference type="InterPro" id="IPR051053">
    <property type="entry name" value="ECH/Chromodomain_protein"/>
</dbReference>
<dbReference type="Pfam" id="PF00887">
    <property type="entry name" value="ACBP"/>
    <property type="match status" value="1"/>
</dbReference>
<dbReference type="InterPro" id="IPR001753">
    <property type="entry name" value="Enoyl-CoA_hydra/iso"/>
</dbReference>
<dbReference type="GO" id="GO:0005777">
    <property type="term" value="C:peroxisome"/>
    <property type="evidence" value="ECO:0007669"/>
    <property type="project" value="UniProtKB-SubCell"/>
</dbReference>
<dbReference type="AlphaFoldDB" id="A0ABD6F0M4"/>
<accession>A0ABD6F0M4</accession>
<keyword evidence="2" id="KW-0576">Peroxisome</keyword>
<gene>
    <name evidence="5" type="ORF">AB6A40_009421</name>
</gene>
<keyword evidence="6" id="KW-1185">Reference proteome</keyword>
<evidence type="ECO:0000313" key="6">
    <source>
        <dbReference type="Proteomes" id="UP001608902"/>
    </source>
</evidence>
<dbReference type="PANTHER" id="PTHR43684">
    <property type="match status" value="1"/>
</dbReference>
<dbReference type="PRINTS" id="PR00689">
    <property type="entry name" value="ACOABINDINGP"/>
</dbReference>
<dbReference type="GO" id="GO:0004165">
    <property type="term" value="F:delta(3)-delta(2)-enoyl-CoA isomerase activity"/>
    <property type="evidence" value="ECO:0007669"/>
    <property type="project" value="UniProtKB-ARBA"/>
</dbReference>
<sequence>MFHKSFHLSGSVSRITSNYFLRFLSSKADFEAAQANLKKIKDEPDAATKLKIYALFKQATAGNVTGKRPGVIDFVGRAKFDAWKSLEGMSQEDAQKKYAELVDKLLGEEVETSESETSVGDLKPVPGIRISIEGKIFRIHLNRPNKYNALTNEMYEGLIAALNYASKDRTTSVTVFSASGRYFCSGNDLSNFTRLKGPDAIPRMAKEGADILERYVNAFISHEKPLFALVNGPAIGISVTVLGLFDLVLASDKASFHTPFATLGQSPEGCSSYTFPLLMGPIKAAEVLLLSRKLTALEAYERNLVTEVFPDATFKEESEKRILEYSLLPPESLRMNKWILRESHRDALLKCNTREVKLLAERWQGQECMDAIKTFMTRKT</sequence>
<dbReference type="PROSITE" id="PS51228">
    <property type="entry name" value="ACB_2"/>
    <property type="match status" value="1"/>
</dbReference>
<organism evidence="5 6">
    <name type="scientific">Gnathostoma spinigerum</name>
    <dbReference type="NCBI Taxonomy" id="75299"/>
    <lineage>
        <taxon>Eukaryota</taxon>
        <taxon>Metazoa</taxon>
        <taxon>Ecdysozoa</taxon>
        <taxon>Nematoda</taxon>
        <taxon>Chromadorea</taxon>
        <taxon>Rhabditida</taxon>
        <taxon>Spirurina</taxon>
        <taxon>Gnathostomatomorpha</taxon>
        <taxon>Gnathostomatoidea</taxon>
        <taxon>Gnathostomatidae</taxon>
        <taxon>Gnathostoma</taxon>
    </lineage>
</organism>
<keyword evidence="3" id="KW-0413">Isomerase</keyword>
<dbReference type="FunFam" id="3.90.226.10:FF:000084">
    <property type="entry name" value="Enoyl-CoA delta isomerase 2, mitochondrial"/>
    <property type="match status" value="1"/>
</dbReference>
<protein>
    <recommendedName>
        <fullName evidence="4">ACB domain-containing protein</fullName>
    </recommendedName>
</protein>
<reference evidence="5 6" key="1">
    <citation type="submission" date="2024-08" db="EMBL/GenBank/DDBJ databases">
        <title>Gnathostoma spinigerum genome.</title>
        <authorList>
            <person name="Gonzalez-Bertolin B."/>
            <person name="Monzon S."/>
            <person name="Zaballos A."/>
            <person name="Jimenez P."/>
            <person name="Dekumyoy P."/>
            <person name="Varona S."/>
            <person name="Cuesta I."/>
            <person name="Sumanam S."/>
            <person name="Adisakwattana P."/>
            <person name="Gasser R.B."/>
            <person name="Hernandez-Gonzalez A."/>
            <person name="Young N.D."/>
            <person name="Perteguer M.J."/>
        </authorList>
    </citation>
    <scope>NUCLEOTIDE SEQUENCE [LARGE SCALE GENOMIC DNA]</scope>
    <source>
        <strain evidence="5">AL3</strain>
        <tissue evidence="5">Liver</tissue>
    </source>
</reference>
<dbReference type="InterPro" id="IPR014748">
    <property type="entry name" value="Enoyl-CoA_hydra_C"/>
</dbReference>
<comment type="subcellular location">
    <subcellularLocation>
        <location evidence="1">Peroxisome</location>
    </subcellularLocation>
</comment>
<dbReference type="InterPro" id="IPR029045">
    <property type="entry name" value="ClpP/crotonase-like_dom_sf"/>
</dbReference>
<dbReference type="Gene3D" id="1.20.80.10">
    <property type="match status" value="1"/>
</dbReference>
<dbReference type="CDD" id="cd06558">
    <property type="entry name" value="crotonase-like"/>
    <property type="match status" value="1"/>
</dbReference>
<feature type="domain" description="ACB" evidence="4">
    <location>
        <begin position="26"/>
        <end position="111"/>
    </location>
</feature>
<dbReference type="InterPro" id="IPR014352">
    <property type="entry name" value="FERM/acyl-CoA-bd_prot_sf"/>
</dbReference>
<dbReference type="Proteomes" id="UP001608902">
    <property type="component" value="Unassembled WGS sequence"/>
</dbReference>
<evidence type="ECO:0000256" key="2">
    <source>
        <dbReference type="ARBA" id="ARBA00023140"/>
    </source>
</evidence>